<reference evidence="1" key="1">
    <citation type="submission" date="2021-02" db="EMBL/GenBank/DDBJ databases">
        <authorList>
            <person name="Nowell W R."/>
        </authorList>
    </citation>
    <scope>NUCLEOTIDE SEQUENCE</scope>
</reference>
<proteinExistence type="predicted"/>
<sequence length="581" mass="69978">MESVDLQIKQSRIKLEENNSSKIYLENLSNELFYEIFDYLDSCDVYKAFSNLNIRFQNLIFHSSFPLKINFCTKSKSIIEDYCRHLIIPNTHRILSFDLRSELIIDQFVKCCTINSSFNRLESIILHGLTDRQLLTMLFYLNSLPCLFSLTIDMEEDYYYNLGDIYRLIFSLSKLKYNKMSLFGYEELFIEMPIIINERFSTIEYLIIDYSCTMNQLDSLLRHTPRLCRLRCERLVESDENVEKYQSTTLSYLTYISIGECQVEFDDFEMFFKEISFQLEVLHISVSWNMSYLDANRWEQLMKKYMPYLKNFHFTYDQYIDDMLKTNPGHEFLNRFTSSFWLEQKWFCELKIDRREMVFVIQPQRKEWFNFYEYMENDYIFNQKKIYNCFIQMTVEDYILTERFRLNIDKLKPAFIAIRFTHLNINNNNMSISMLIEILRLLPNLESLKISSLSMLQSEFLSVEDTKKYLLVSIINKITKVKLDKVTEKTQVQFLINLCPRMQYFEVDCMSNTDLKKFMTFILINQMTHIPNLRFLSLNVPNANENMIKNIAMTIELETIISNYKIQRIGNKFFLHWKLMQ</sequence>
<comment type="caution">
    <text evidence="1">The sequence shown here is derived from an EMBL/GenBank/DDBJ whole genome shotgun (WGS) entry which is preliminary data.</text>
</comment>
<dbReference type="EMBL" id="CAJNOO010000009">
    <property type="protein sequence ID" value="CAF0737776.1"/>
    <property type="molecule type" value="Genomic_DNA"/>
</dbReference>
<dbReference type="OrthoDB" id="10015316at2759"/>
<evidence type="ECO:0000313" key="2">
    <source>
        <dbReference type="EMBL" id="CAF3747911.1"/>
    </source>
</evidence>
<dbReference type="SUPFAM" id="SSF52047">
    <property type="entry name" value="RNI-like"/>
    <property type="match status" value="1"/>
</dbReference>
<dbReference type="Proteomes" id="UP000663823">
    <property type="component" value="Unassembled WGS sequence"/>
</dbReference>
<dbReference type="EMBL" id="CAJOAX010001818">
    <property type="protein sequence ID" value="CAF3747911.1"/>
    <property type="molecule type" value="Genomic_DNA"/>
</dbReference>
<dbReference type="Gene3D" id="3.80.10.10">
    <property type="entry name" value="Ribonuclease Inhibitor"/>
    <property type="match status" value="1"/>
</dbReference>
<evidence type="ECO:0000313" key="3">
    <source>
        <dbReference type="Proteomes" id="UP000663882"/>
    </source>
</evidence>
<accession>A0A813NMB2</accession>
<name>A0A813NMB2_9BILA</name>
<dbReference type="InterPro" id="IPR032675">
    <property type="entry name" value="LRR_dom_sf"/>
</dbReference>
<gene>
    <name evidence="2" type="ORF">OTI717_LOCUS15410</name>
    <name evidence="1" type="ORF">RFH988_LOCUS546</name>
</gene>
<evidence type="ECO:0008006" key="4">
    <source>
        <dbReference type="Google" id="ProtNLM"/>
    </source>
</evidence>
<organism evidence="1 3">
    <name type="scientific">Rotaria sordida</name>
    <dbReference type="NCBI Taxonomy" id="392033"/>
    <lineage>
        <taxon>Eukaryota</taxon>
        <taxon>Metazoa</taxon>
        <taxon>Spiralia</taxon>
        <taxon>Gnathifera</taxon>
        <taxon>Rotifera</taxon>
        <taxon>Eurotatoria</taxon>
        <taxon>Bdelloidea</taxon>
        <taxon>Philodinida</taxon>
        <taxon>Philodinidae</taxon>
        <taxon>Rotaria</taxon>
    </lineage>
</organism>
<protein>
    <recommendedName>
        <fullName evidence="4">F-box domain-containing protein</fullName>
    </recommendedName>
</protein>
<evidence type="ECO:0000313" key="1">
    <source>
        <dbReference type="EMBL" id="CAF0737776.1"/>
    </source>
</evidence>
<dbReference type="AlphaFoldDB" id="A0A813NMB2"/>
<dbReference type="Proteomes" id="UP000663882">
    <property type="component" value="Unassembled WGS sequence"/>
</dbReference>